<dbReference type="GO" id="GO:0005829">
    <property type="term" value="C:cytosol"/>
    <property type="evidence" value="ECO:0007669"/>
    <property type="project" value="TreeGrafter"/>
</dbReference>
<dbReference type="PANTHER" id="PTHR16082">
    <property type="entry name" value="AP-5 COMPLEX SUBUNIT MU-1"/>
    <property type="match status" value="1"/>
</dbReference>
<evidence type="ECO:0000256" key="3">
    <source>
        <dbReference type="ARBA" id="ARBA00022927"/>
    </source>
</evidence>
<dbReference type="GO" id="GO:0030119">
    <property type="term" value="C:AP-type membrane coat adaptor complex"/>
    <property type="evidence" value="ECO:0007669"/>
    <property type="project" value="TreeGrafter"/>
</dbReference>
<comment type="similarity">
    <text evidence="1">Belongs to the adaptor complexes medium subunit family.</text>
</comment>
<keyword evidence="7" id="KW-1185">Reference proteome</keyword>
<keyword evidence="4" id="KW-0472">Membrane</keyword>
<comment type="subcellular location">
    <subcellularLocation>
        <location evidence="5">Endomembrane system</location>
        <topology evidence="5">Peripheral membrane protein</topology>
        <orientation evidence="5">Cytoplasmic side</orientation>
    </subcellularLocation>
</comment>
<dbReference type="EMBL" id="JARKHS020013927">
    <property type="protein sequence ID" value="KAK8775589.1"/>
    <property type="molecule type" value="Genomic_DNA"/>
</dbReference>
<evidence type="ECO:0000256" key="2">
    <source>
        <dbReference type="ARBA" id="ARBA00022448"/>
    </source>
</evidence>
<dbReference type="PANTHER" id="PTHR16082:SF2">
    <property type="entry name" value="AP-5 COMPLEX SUBUNIT MU-1"/>
    <property type="match status" value="1"/>
</dbReference>
<reference evidence="6 7" key="1">
    <citation type="journal article" date="2023" name="Arcadia Sci">
        <title>De novo assembly of a long-read Amblyomma americanum tick genome.</title>
        <authorList>
            <person name="Chou S."/>
            <person name="Poskanzer K.E."/>
            <person name="Rollins M."/>
            <person name="Thuy-Boun P.S."/>
        </authorList>
    </citation>
    <scope>NUCLEOTIDE SEQUENCE [LARGE SCALE GENOMIC DNA]</scope>
    <source>
        <strain evidence="6">F_SG_1</strain>
        <tissue evidence="6">Salivary glands</tissue>
    </source>
</reference>
<protein>
    <submittedName>
        <fullName evidence="6">Uncharacterized protein</fullName>
    </submittedName>
</protein>
<organism evidence="6 7">
    <name type="scientific">Amblyomma americanum</name>
    <name type="common">Lone star tick</name>
    <dbReference type="NCBI Taxonomy" id="6943"/>
    <lineage>
        <taxon>Eukaryota</taxon>
        <taxon>Metazoa</taxon>
        <taxon>Ecdysozoa</taxon>
        <taxon>Arthropoda</taxon>
        <taxon>Chelicerata</taxon>
        <taxon>Arachnida</taxon>
        <taxon>Acari</taxon>
        <taxon>Parasitiformes</taxon>
        <taxon>Ixodida</taxon>
        <taxon>Ixodoidea</taxon>
        <taxon>Ixodidae</taxon>
        <taxon>Amblyomminae</taxon>
        <taxon>Amblyomma</taxon>
    </lineage>
</organism>
<dbReference type="GO" id="GO:0015031">
    <property type="term" value="P:protein transport"/>
    <property type="evidence" value="ECO:0007669"/>
    <property type="project" value="UniProtKB-KW"/>
</dbReference>
<evidence type="ECO:0000256" key="4">
    <source>
        <dbReference type="ARBA" id="ARBA00023136"/>
    </source>
</evidence>
<dbReference type="Proteomes" id="UP001321473">
    <property type="component" value="Unassembled WGS sequence"/>
</dbReference>
<proteinExistence type="inferred from homology"/>
<comment type="caution">
    <text evidence="6">The sequence shown here is derived from an EMBL/GenBank/DDBJ whole genome shotgun (WGS) entry which is preliminary data.</text>
</comment>
<evidence type="ECO:0000313" key="6">
    <source>
        <dbReference type="EMBL" id="KAK8775589.1"/>
    </source>
</evidence>
<evidence type="ECO:0000256" key="1">
    <source>
        <dbReference type="ARBA" id="ARBA00005324"/>
    </source>
</evidence>
<evidence type="ECO:0000313" key="7">
    <source>
        <dbReference type="Proteomes" id="UP001321473"/>
    </source>
</evidence>
<keyword evidence="2" id="KW-0813">Transport</keyword>
<keyword evidence="3" id="KW-0653">Protein transport</keyword>
<dbReference type="GO" id="GO:0005770">
    <property type="term" value="C:late endosome"/>
    <property type="evidence" value="ECO:0007669"/>
    <property type="project" value="TreeGrafter"/>
</dbReference>
<accession>A0AAQ4ELD7</accession>
<dbReference type="AlphaFoldDB" id="A0AAQ4ELD7"/>
<sequence>MLLFCRRFPTCERQAQRLEGYVPLPPHKALAAALASCLDASDLHSWRERVDRPLQLPALELSTDQGTLWPFIFVEKEGLYFGCMPLVSVPPGERPDLLSLDQRIREMAEAFHVIRKTNSCVSTPSGA</sequence>
<dbReference type="InterPro" id="IPR039591">
    <property type="entry name" value="AP5M1"/>
</dbReference>
<evidence type="ECO:0000256" key="5">
    <source>
        <dbReference type="ARBA" id="ARBA00029433"/>
    </source>
</evidence>
<name>A0AAQ4ELD7_AMBAM</name>
<dbReference type="GO" id="GO:0005764">
    <property type="term" value="C:lysosome"/>
    <property type="evidence" value="ECO:0007669"/>
    <property type="project" value="TreeGrafter"/>
</dbReference>
<dbReference type="GO" id="GO:0016197">
    <property type="term" value="P:endosomal transport"/>
    <property type="evidence" value="ECO:0007669"/>
    <property type="project" value="TreeGrafter"/>
</dbReference>
<gene>
    <name evidence="6" type="ORF">V5799_031066</name>
</gene>